<dbReference type="InterPro" id="IPR029030">
    <property type="entry name" value="Caspase-like_dom_sf"/>
</dbReference>
<organism evidence="5 6">
    <name type="scientific">Brenthis ino</name>
    <name type="common">lesser marbled fritillary</name>
    <dbReference type="NCBI Taxonomy" id="405034"/>
    <lineage>
        <taxon>Eukaryota</taxon>
        <taxon>Metazoa</taxon>
        <taxon>Ecdysozoa</taxon>
        <taxon>Arthropoda</taxon>
        <taxon>Hexapoda</taxon>
        <taxon>Insecta</taxon>
        <taxon>Pterygota</taxon>
        <taxon>Neoptera</taxon>
        <taxon>Endopterygota</taxon>
        <taxon>Lepidoptera</taxon>
        <taxon>Glossata</taxon>
        <taxon>Ditrysia</taxon>
        <taxon>Papilionoidea</taxon>
        <taxon>Nymphalidae</taxon>
        <taxon>Heliconiinae</taxon>
        <taxon>Argynnini</taxon>
        <taxon>Brenthis</taxon>
    </lineage>
</organism>
<dbReference type="EMBL" id="OV170223">
    <property type="protein sequence ID" value="CAH0721889.1"/>
    <property type="molecule type" value="Genomic_DNA"/>
</dbReference>
<accession>A0A8J9Y909</accession>
<dbReference type="GO" id="GO:0004197">
    <property type="term" value="F:cysteine-type endopeptidase activity"/>
    <property type="evidence" value="ECO:0007669"/>
    <property type="project" value="InterPro"/>
</dbReference>
<reference evidence="5" key="1">
    <citation type="submission" date="2021-12" db="EMBL/GenBank/DDBJ databases">
        <authorList>
            <person name="Martin H S."/>
        </authorList>
    </citation>
    <scope>NUCLEOTIDE SEQUENCE</scope>
</reference>
<dbReference type="OrthoDB" id="6044770at2759"/>
<dbReference type="InterPro" id="IPR011600">
    <property type="entry name" value="Pept_C14_caspase"/>
</dbReference>
<evidence type="ECO:0000259" key="4">
    <source>
        <dbReference type="PROSITE" id="PS50208"/>
    </source>
</evidence>
<protein>
    <recommendedName>
        <fullName evidence="7">Caspase-8</fullName>
    </recommendedName>
</protein>
<dbReference type="Pfam" id="PF23725">
    <property type="entry name" value="Dredd_N"/>
    <property type="match status" value="1"/>
</dbReference>
<dbReference type="PRINTS" id="PR00376">
    <property type="entry name" value="IL1BCENZYME"/>
</dbReference>
<feature type="domain" description="Caspase family p20" evidence="4">
    <location>
        <begin position="301"/>
        <end position="436"/>
    </location>
</feature>
<evidence type="ECO:0008006" key="7">
    <source>
        <dbReference type="Google" id="ProtNLM"/>
    </source>
</evidence>
<name>A0A8J9Y909_9NEOP</name>
<dbReference type="SMART" id="SM00115">
    <property type="entry name" value="CASc"/>
    <property type="match status" value="1"/>
</dbReference>
<dbReference type="PANTHER" id="PTHR22576:SF41">
    <property type="entry name" value="CASPASE 14, APOPTOSIS-RELATED CYSTEINE PEPTIDASE"/>
    <property type="match status" value="1"/>
</dbReference>
<keyword evidence="6" id="KW-1185">Reference proteome</keyword>
<evidence type="ECO:0000259" key="3">
    <source>
        <dbReference type="PROSITE" id="PS50207"/>
    </source>
</evidence>
<comment type="similarity">
    <text evidence="1 2">Belongs to the peptidase C14A family.</text>
</comment>
<dbReference type="GO" id="GO:0006508">
    <property type="term" value="P:proteolysis"/>
    <property type="evidence" value="ECO:0007669"/>
    <property type="project" value="InterPro"/>
</dbReference>
<dbReference type="InterPro" id="IPR015917">
    <property type="entry name" value="Pept_C14A"/>
</dbReference>
<dbReference type="InterPro" id="IPR001309">
    <property type="entry name" value="Pept_C14_p20"/>
</dbReference>
<feature type="domain" description="Caspase family p10" evidence="3">
    <location>
        <begin position="451"/>
        <end position="538"/>
    </location>
</feature>
<dbReference type="PROSITE" id="PS50207">
    <property type="entry name" value="CASPASE_P10"/>
    <property type="match status" value="1"/>
</dbReference>
<dbReference type="Pfam" id="PF00656">
    <property type="entry name" value="Peptidase_C14"/>
    <property type="match status" value="1"/>
</dbReference>
<dbReference type="Proteomes" id="UP000838878">
    <property type="component" value="Chromosome 3"/>
</dbReference>
<evidence type="ECO:0000313" key="6">
    <source>
        <dbReference type="Proteomes" id="UP000838878"/>
    </source>
</evidence>
<dbReference type="Pfam" id="PF23724">
    <property type="entry name" value="Dredd_2nd"/>
    <property type="match status" value="1"/>
</dbReference>
<proteinExistence type="inferred from homology"/>
<evidence type="ECO:0000313" key="5">
    <source>
        <dbReference type="EMBL" id="CAH0721889.1"/>
    </source>
</evidence>
<dbReference type="InterPro" id="IPR056259">
    <property type="entry name" value="Dredd_N"/>
</dbReference>
<dbReference type="InterPro" id="IPR056260">
    <property type="entry name" value="Dredd_2nd"/>
</dbReference>
<dbReference type="PANTHER" id="PTHR22576">
    <property type="entry name" value="MUCOSA ASSOCIATED LYMPHOID TISSUE LYMPHOMA TRANSLOCATION PROTEIN 1/PARACASPASE"/>
    <property type="match status" value="1"/>
</dbReference>
<feature type="non-terminal residue" evidence="5">
    <location>
        <position position="539"/>
    </location>
</feature>
<gene>
    <name evidence="5" type="ORF">BINO364_LOCUS7926</name>
</gene>
<dbReference type="Gene3D" id="3.40.50.1460">
    <property type="match status" value="1"/>
</dbReference>
<evidence type="ECO:0000256" key="2">
    <source>
        <dbReference type="RuleBase" id="RU003971"/>
    </source>
</evidence>
<evidence type="ECO:0000256" key="1">
    <source>
        <dbReference type="ARBA" id="ARBA00010134"/>
    </source>
</evidence>
<dbReference type="SUPFAM" id="SSF52129">
    <property type="entry name" value="Caspase-like"/>
    <property type="match status" value="1"/>
</dbReference>
<dbReference type="InterPro" id="IPR002138">
    <property type="entry name" value="Pept_C14_p10"/>
</dbReference>
<sequence>MLRSDAETRTEDILFQNINTIDLDIILKVQEDISPDDIISLVFLLYDFPETALQRLIVYQRVSTDIAVNHINLLYEWAVYAQRRPTWKYEFLEALAICRLYNVIRKLGFNVSNIKKHYLPENVHVNIYIDPMKKVLYRLCESMTTKHMTKLKKTLLSYKIDVSNCEATEVLFLELICKKFITLGQYSTDMKTYTNKYEMDQLVGILESFNGLTEFALTIKEIQSQLNNHSNINQQQSSNTLVKKYKSDLNNSGETSKFKKDDFMEMYDILNQLQMGEEPMPNLKSDTQFQNDAYIIKNRNRVGLCCIINQENFYPSKGSIQLHNKINLSDRMGSSHDVIALEKTMKDLNFVVISKSNLGHTEVFQFLKDVIQNKIHPEDSIFMLCILSHGVRGHIYTADSMKIKIQDIQNLLDSDESHKLYGIPKVLIIQACQSEQETEIDTKLVADGPSSYDKYLKKTHFLIYWATAPEYEAFRIENLGSIFIQFLCSRIKQRAKQEDLLNIFTSVTDSVSSVCTELRRAQVPLFESTLRKKLFLYRP</sequence>
<dbReference type="PROSITE" id="PS50208">
    <property type="entry name" value="CASPASE_P20"/>
    <property type="match status" value="1"/>
</dbReference>
<dbReference type="InterPro" id="IPR052039">
    <property type="entry name" value="Caspase-related_regulators"/>
</dbReference>
<dbReference type="AlphaFoldDB" id="A0A8J9Y909"/>